<feature type="domain" description="Reverse transcriptase" evidence="9">
    <location>
        <begin position="271"/>
        <end position="450"/>
    </location>
</feature>
<dbReference type="InterPro" id="IPR043128">
    <property type="entry name" value="Rev_trsase/Diguanyl_cyclase"/>
</dbReference>
<dbReference type="CDD" id="cd09274">
    <property type="entry name" value="RNase_HI_RT_Ty3"/>
    <property type="match status" value="1"/>
</dbReference>
<dbReference type="PANTHER" id="PTHR37984:SF5">
    <property type="entry name" value="PROTEIN NYNRIN-LIKE"/>
    <property type="match status" value="1"/>
</dbReference>
<dbReference type="InterPro" id="IPR001584">
    <property type="entry name" value="Integrase_cat-core"/>
</dbReference>
<dbReference type="Gene3D" id="3.10.20.370">
    <property type="match status" value="1"/>
</dbReference>
<evidence type="ECO:0000256" key="5">
    <source>
        <dbReference type="ARBA" id="ARBA00022759"/>
    </source>
</evidence>
<protein>
    <recommendedName>
        <fullName evidence="13">Reverse transcriptase</fullName>
    </recommendedName>
</protein>
<evidence type="ECO:0000313" key="12">
    <source>
        <dbReference type="Proteomes" id="UP000481153"/>
    </source>
</evidence>
<dbReference type="FunFam" id="3.30.420.10:FF:000032">
    <property type="entry name" value="Retrovirus-related Pol polyprotein from transposon 297-like Protein"/>
    <property type="match status" value="1"/>
</dbReference>
<dbReference type="AlphaFoldDB" id="A0A6G0XEQ8"/>
<dbReference type="Gene3D" id="3.30.70.270">
    <property type="match status" value="2"/>
</dbReference>
<feature type="region of interest" description="Disordered" evidence="8">
    <location>
        <begin position="141"/>
        <end position="174"/>
    </location>
</feature>
<evidence type="ECO:0000256" key="4">
    <source>
        <dbReference type="ARBA" id="ARBA00022722"/>
    </source>
</evidence>
<keyword evidence="7" id="KW-0695">RNA-directed DNA polymerase</keyword>
<dbReference type="InterPro" id="IPR036397">
    <property type="entry name" value="RNaseH_sf"/>
</dbReference>
<dbReference type="EMBL" id="VJMJ01000071">
    <property type="protein sequence ID" value="KAF0738619.1"/>
    <property type="molecule type" value="Genomic_DNA"/>
</dbReference>
<evidence type="ECO:0000256" key="8">
    <source>
        <dbReference type="SAM" id="MobiDB-lite"/>
    </source>
</evidence>
<dbReference type="Gene3D" id="3.30.420.10">
    <property type="entry name" value="Ribonuclease H-like superfamily/Ribonuclease H"/>
    <property type="match status" value="1"/>
</dbReference>
<evidence type="ECO:0000259" key="10">
    <source>
        <dbReference type="PROSITE" id="PS50994"/>
    </source>
</evidence>
<dbReference type="InterPro" id="IPR041588">
    <property type="entry name" value="Integrase_H2C2"/>
</dbReference>
<evidence type="ECO:0000256" key="6">
    <source>
        <dbReference type="ARBA" id="ARBA00022801"/>
    </source>
</evidence>
<dbReference type="InterPro" id="IPR000477">
    <property type="entry name" value="RT_dom"/>
</dbReference>
<evidence type="ECO:0000259" key="9">
    <source>
        <dbReference type="PROSITE" id="PS50878"/>
    </source>
</evidence>
<evidence type="ECO:0000313" key="11">
    <source>
        <dbReference type="EMBL" id="KAF0738619.1"/>
    </source>
</evidence>
<dbReference type="Pfam" id="PF00665">
    <property type="entry name" value="rve"/>
    <property type="match status" value="1"/>
</dbReference>
<sequence length="1079" mass="122224">MSDTITDCIIGVNFLRRIRATINLETNQLLIPGSSGPISLSPLPSPPETPPRPPSISPVKRIKVAARSCCMIQCSLQDTIPRHSTILIEPIASSPVQVARSLNQPQDAVTWVQIRNAGDSPLICSPGEPIGTFTILPPDFEELGHPDENHATDTDTHATPASEELPPDDPLSPSLSQHVYPNYIAAVLSTPVLNELPINWEGSTLNPTQREMLRKILLQHDIFVTTSKAPGRTDLVKCYINTGSAHPIKQAPYRVSQREGEIMEAEIQQYLELGLIRPSTSPWASPVLMIRKPDGSIRFCIDYRRLNEVTIKDSYPLPRIEDLLDVLGKAKYFSTMDVESGYWNVRMEEDSIPKTAFTCKFGLYEWLVMPFGLCNAVPQFERLMEHVLRDQIWRSCLVYLDDVIVYSDNFTSHLARVNDVLCCFARAGFKLKMSKCHWGKSSVAFLGHIVTPAGILPNPEKVKSVLKIRELRNVAEVRAFLGLAGYFRRFIKGFAAIANPLEQLKTSPSFHWTEECKRWLDTLKQKLVSPPILAYPDFEQPFIIYVDACPIAVGAVLMQKQDKHERVIAYASQVLDATQRRWINKKDGTSEIECFGLVWATTKFRPYIDKRHFTIYTDHAALVWLFKVGSKSGNSKLARWIIQLQALDFTVIHRPGTAMGCADGLSRLPISAITRSVAARQQTVIPDLAEATPDPELPPYNDDSYELPTSPLASAQGDDPFIIAMNAYIQDSALPADPSLLTLVTRTHDQYALQGTLLCRRVILKTPIRNPELHLVPVIPLGWTRRVLQLCHDSPLAGHFGVARTLDRVRRVAYWHGWRSDVHEYCRVCVRCGAAKGSRPWRQGRLQRMPIYLLRGPFNFLVVDALGPFPITPRENRYVLIFIDYFTRWPEAFAVPDLKTSTFTRVLIDEVLCRYGVPERLLSDRGTNFVSELAHSMYKVLGIDKLSSAAGHPQSQGLVERFNSTLATMLKMYVNSVQTDWDLYLPRLLWAYRTAYHETLGDTPYFCLFGRDPISLLHLTFLNQDPPWRSNDLPQWRRQQSSWFLATRRLVESQLIKGQNRDQRTSRQRPIEFQPANSV</sequence>
<dbReference type="FunFam" id="3.10.10.10:FF:000007">
    <property type="entry name" value="Retrovirus-related Pol polyprotein from transposon 17.6-like Protein"/>
    <property type="match status" value="1"/>
</dbReference>
<dbReference type="VEuPathDB" id="FungiDB:AeMF1_015709"/>
<dbReference type="GO" id="GO:0004519">
    <property type="term" value="F:endonuclease activity"/>
    <property type="evidence" value="ECO:0007669"/>
    <property type="project" value="UniProtKB-KW"/>
</dbReference>
<organism evidence="11 12">
    <name type="scientific">Aphanomyces euteiches</name>
    <dbReference type="NCBI Taxonomy" id="100861"/>
    <lineage>
        <taxon>Eukaryota</taxon>
        <taxon>Sar</taxon>
        <taxon>Stramenopiles</taxon>
        <taxon>Oomycota</taxon>
        <taxon>Saprolegniomycetes</taxon>
        <taxon>Saprolegniales</taxon>
        <taxon>Verrucalvaceae</taxon>
        <taxon>Aphanomyces</taxon>
    </lineage>
</organism>
<dbReference type="Proteomes" id="UP000481153">
    <property type="component" value="Unassembled WGS sequence"/>
</dbReference>
<dbReference type="PROSITE" id="PS50994">
    <property type="entry name" value="INTEGRASE"/>
    <property type="match status" value="1"/>
</dbReference>
<dbReference type="FunFam" id="1.10.340.70:FF:000001">
    <property type="entry name" value="Retrovirus-related Pol polyprotein from transposon gypsy-like Protein"/>
    <property type="match status" value="1"/>
</dbReference>
<reference evidence="11 12" key="1">
    <citation type="submission" date="2019-07" db="EMBL/GenBank/DDBJ databases">
        <title>Genomics analysis of Aphanomyces spp. identifies a new class of oomycete effector associated with host adaptation.</title>
        <authorList>
            <person name="Gaulin E."/>
        </authorList>
    </citation>
    <scope>NUCLEOTIDE SEQUENCE [LARGE SCALE GENOMIC DNA]</scope>
    <source>
        <strain evidence="11 12">ATCC 201684</strain>
    </source>
</reference>
<feature type="region of interest" description="Disordered" evidence="8">
    <location>
        <begin position="1057"/>
        <end position="1079"/>
    </location>
</feature>
<evidence type="ECO:0000256" key="2">
    <source>
        <dbReference type="ARBA" id="ARBA00022679"/>
    </source>
</evidence>
<accession>A0A6G0XEQ8</accession>
<keyword evidence="3" id="KW-0548">Nucleotidyltransferase</keyword>
<dbReference type="InterPro" id="IPR050951">
    <property type="entry name" value="Retrovirus_Pol_polyprotein"/>
</dbReference>
<dbReference type="FunFam" id="3.30.70.270:FF:000020">
    <property type="entry name" value="Transposon Tf2-6 polyprotein-like Protein"/>
    <property type="match status" value="1"/>
</dbReference>
<dbReference type="GO" id="GO:0008233">
    <property type="term" value="F:peptidase activity"/>
    <property type="evidence" value="ECO:0007669"/>
    <property type="project" value="UniProtKB-KW"/>
</dbReference>
<dbReference type="Pfam" id="PF00078">
    <property type="entry name" value="RVT_1"/>
    <property type="match status" value="1"/>
</dbReference>
<evidence type="ECO:0008006" key="13">
    <source>
        <dbReference type="Google" id="ProtNLM"/>
    </source>
</evidence>
<dbReference type="SUPFAM" id="SSF56672">
    <property type="entry name" value="DNA/RNA polymerases"/>
    <property type="match status" value="1"/>
</dbReference>
<proteinExistence type="predicted"/>
<dbReference type="GO" id="GO:0003964">
    <property type="term" value="F:RNA-directed DNA polymerase activity"/>
    <property type="evidence" value="ECO:0007669"/>
    <property type="project" value="UniProtKB-KW"/>
</dbReference>
<feature type="domain" description="Integrase catalytic" evidence="10">
    <location>
        <begin position="853"/>
        <end position="1012"/>
    </location>
</feature>
<keyword evidence="5" id="KW-0255">Endonuclease</keyword>
<dbReference type="InterPro" id="IPR043502">
    <property type="entry name" value="DNA/RNA_pol_sf"/>
</dbReference>
<keyword evidence="4" id="KW-0540">Nuclease</keyword>
<dbReference type="Gene3D" id="3.10.10.10">
    <property type="entry name" value="HIV Type 1 Reverse Transcriptase, subunit A, domain 1"/>
    <property type="match status" value="1"/>
</dbReference>
<evidence type="ECO:0000256" key="3">
    <source>
        <dbReference type="ARBA" id="ARBA00022695"/>
    </source>
</evidence>
<keyword evidence="2" id="KW-0808">Transferase</keyword>
<dbReference type="Pfam" id="PF17917">
    <property type="entry name" value="RT_RNaseH"/>
    <property type="match status" value="1"/>
</dbReference>
<comment type="caution">
    <text evidence="11">The sequence shown here is derived from an EMBL/GenBank/DDBJ whole genome shotgun (WGS) entry which is preliminary data.</text>
</comment>
<dbReference type="InterPro" id="IPR041373">
    <property type="entry name" value="RT_RNaseH"/>
</dbReference>
<keyword evidence="12" id="KW-1185">Reference proteome</keyword>
<dbReference type="GO" id="GO:0015074">
    <property type="term" value="P:DNA integration"/>
    <property type="evidence" value="ECO:0007669"/>
    <property type="project" value="InterPro"/>
</dbReference>
<dbReference type="CDD" id="cd01647">
    <property type="entry name" value="RT_LTR"/>
    <property type="match status" value="1"/>
</dbReference>
<feature type="compositionally biased region" description="Basic and acidic residues" evidence="8">
    <location>
        <begin position="142"/>
        <end position="156"/>
    </location>
</feature>
<name>A0A6G0XEQ8_9STRA</name>
<gene>
    <name evidence="11" type="ORF">Ae201684_005547</name>
</gene>
<dbReference type="InterPro" id="IPR012337">
    <property type="entry name" value="RNaseH-like_sf"/>
</dbReference>
<dbReference type="PROSITE" id="PS50878">
    <property type="entry name" value="RT_POL"/>
    <property type="match status" value="1"/>
</dbReference>
<keyword evidence="1" id="KW-0645">Protease</keyword>
<evidence type="ECO:0000256" key="1">
    <source>
        <dbReference type="ARBA" id="ARBA00022670"/>
    </source>
</evidence>
<dbReference type="Pfam" id="PF17921">
    <property type="entry name" value="Integrase_H2C2"/>
    <property type="match status" value="1"/>
</dbReference>
<evidence type="ECO:0000256" key="7">
    <source>
        <dbReference type="ARBA" id="ARBA00022918"/>
    </source>
</evidence>
<dbReference type="SUPFAM" id="SSF53098">
    <property type="entry name" value="Ribonuclease H-like"/>
    <property type="match status" value="1"/>
</dbReference>
<dbReference type="PANTHER" id="PTHR37984">
    <property type="entry name" value="PROTEIN CBG26694"/>
    <property type="match status" value="1"/>
</dbReference>
<dbReference type="FunFam" id="3.10.20.370:FF:000001">
    <property type="entry name" value="Retrovirus-related Pol polyprotein from transposon 17.6-like protein"/>
    <property type="match status" value="1"/>
</dbReference>
<dbReference type="Gene3D" id="1.10.340.70">
    <property type="match status" value="1"/>
</dbReference>
<keyword evidence="6" id="KW-0378">Hydrolase</keyword>
<dbReference type="GO" id="GO:0003676">
    <property type="term" value="F:nucleic acid binding"/>
    <property type="evidence" value="ECO:0007669"/>
    <property type="project" value="InterPro"/>
</dbReference>
<dbReference type="GO" id="GO:0006508">
    <property type="term" value="P:proteolysis"/>
    <property type="evidence" value="ECO:0007669"/>
    <property type="project" value="UniProtKB-KW"/>
</dbReference>